<feature type="region of interest" description="Disordered" evidence="2">
    <location>
        <begin position="384"/>
        <end position="441"/>
    </location>
</feature>
<sequence>MDKGKARQLDSDQRNGVPPPRDRLEDSPLSYNQLVSGLIDFLEVAFHTILCMRSVYPYDVFARRKKYSHPCYQSRHPGLNEYISRVLTALRSEIEKSTVSKVILVIRPNVVADPNHRGLGSGTSPGLSSSNGSSGANPADAYERFVFSLDYILPSSLIDPRNRDLAISSNVTNSELELIFRGFMQKLMVVDGVLYDMPAAAGTNGSSNDDSALAPELTFAVVLEMADEETSPSGKDRNEASTGDWIPADGENLGRTHRTQPSSPGNENTSSVAAPKIRPIKTLDSGVINLMLYVEEDIYAKSGHHHPTHHPSSKRTAAKPTSAQTTRSTHGVEDELLLTKATQMDVTSGVTTAARGNAREIKNRARRLDIERDLDQPALAEADAEADIAQSKTKRKRARMVLGETRAAESASESSSSAPSSPSGSSQSIRDDFGGPLSGGF</sequence>
<dbReference type="Proteomes" id="UP000306050">
    <property type="component" value="Chromosome SGRAM_22"/>
</dbReference>
<reference evidence="4 5" key="1">
    <citation type="submission" date="2019-05" db="EMBL/GenBank/DDBJ databases">
        <title>Sporisorium graminicola CBS 10092 draft sequencing and annotation.</title>
        <authorList>
            <person name="Solano-Gonzalez S."/>
            <person name="Caddick M.X."/>
            <person name="Darby A."/>
        </authorList>
    </citation>
    <scope>NUCLEOTIDE SEQUENCE [LARGE SCALE GENOMIC DNA]</scope>
    <source>
        <strain evidence="4 5">CBS 10092</strain>
    </source>
</reference>
<dbReference type="PANTHER" id="PTHR11842">
    <property type="entry name" value="MITOTIC SPINDLE ASSEMBLY CHECKPOINT PROTEIN MAD2"/>
    <property type="match status" value="1"/>
</dbReference>
<dbReference type="PANTHER" id="PTHR11842:SF10">
    <property type="entry name" value="MITOTIC SPINDLE ASSEMBLY CHECKPOINT PROTEIN MAD2B"/>
    <property type="match status" value="1"/>
</dbReference>
<feature type="region of interest" description="Disordered" evidence="2">
    <location>
        <begin position="226"/>
        <end position="277"/>
    </location>
</feature>
<name>A0A4U7KRH3_9BASI</name>
<dbReference type="GeneID" id="40726717"/>
<dbReference type="OrthoDB" id="21254at2759"/>
<protein>
    <recommendedName>
        <fullName evidence="3">HORMA domain-containing protein</fullName>
    </recommendedName>
</protein>
<proteinExistence type="inferred from homology"/>
<organism evidence="4 5">
    <name type="scientific">Sporisorium graminicola</name>
    <dbReference type="NCBI Taxonomy" id="280036"/>
    <lineage>
        <taxon>Eukaryota</taxon>
        <taxon>Fungi</taxon>
        <taxon>Dikarya</taxon>
        <taxon>Basidiomycota</taxon>
        <taxon>Ustilaginomycotina</taxon>
        <taxon>Ustilaginomycetes</taxon>
        <taxon>Ustilaginales</taxon>
        <taxon>Ustilaginaceae</taxon>
        <taxon>Sporisorium</taxon>
    </lineage>
</organism>
<feature type="region of interest" description="Disordered" evidence="2">
    <location>
        <begin position="115"/>
        <end position="135"/>
    </location>
</feature>
<evidence type="ECO:0000259" key="3">
    <source>
        <dbReference type="PROSITE" id="PS50815"/>
    </source>
</evidence>
<dbReference type="KEGG" id="sgra:EX895_003822"/>
<feature type="compositionally biased region" description="Low complexity" evidence="2">
    <location>
        <begin position="122"/>
        <end position="135"/>
    </location>
</feature>
<feature type="region of interest" description="Disordered" evidence="2">
    <location>
        <begin position="1"/>
        <end position="26"/>
    </location>
</feature>
<comment type="similarity">
    <text evidence="1">Belongs to the MAD2 family.</text>
</comment>
<dbReference type="GO" id="GO:0016035">
    <property type="term" value="C:zeta DNA polymerase complex"/>
    <property type="evidence" value="ECO:0007669"/>
    <property type="project" value="TreeGrafter"/>
</dbReference>
<dbReference type="PROSITE" id="PS50815">
    <property type="entry name" value="HORMA"/>
    <property type="match status" value="1"/>
</dbReference>
<dbReference type="InterPro" id="IPR045091">
    <property type="entry name" value="Mad2-like"/>
</dbReference>
<feature type="compositionally biased region" description="Basic residues" evidence="2">
    <location>
        <begin position="302"/>
        <end position="317"/>
    </location>
</feature>
<accession>A0A4U7KRH3</accession>
<dbReference type="EMBL" id="SRRM01000014">
    <property type="protein sequence ID" value="TKY87145.1"/>
    <property type="molecule type" value="Genomic_DNA"/>
</dbReference>
<dbReference type="InterPro" id="IPR003511">
    <property type="entry name" value="HORMA_dom"/>
</dbReference>
<feature type="domain" description="HORMA" evidence="3">
    <location>
        <begin position="32"/>
        <end position="294"/>
    </location>
</feature>
<evidence type="ECO:0000313" key="4">
    <source>
        <dbReference type="EMBL" id="TKY87145.1"/>
    </source>
</evidence>
<evidence type="ECO:0000313" key="5">
    <source>
        <dbReference type="Proteomes" id="UP000306050"/>
    </source>
</evidence>
<feature type="compositionally biased region" description="Polar residues" evidence="2">
    <location>
        <begin position="259"/>
        <end position="272"/>
    </location>
</feature>
<gene>
    <name evidence="4" type="ORF">EX895_003822</name>
</gene>
<evidence type="ECO:0000256" key="1">
    <source>
        <dbReference type="ARBA" id="ARBA00010348"/>
    </source>
</evidence>
<feature type="compositionally biased region" description="Low complexity" evidence="2">
    <location>
        <begin position="408"/>
        <end position="428"/>
    </location>
</feature>
<dbReference type="RefSeq" id="XP_029739130.1">
    <property type="nucleotide sequence ID" value="XM_029884420.1"/>
</dbReference>
<feature type="compositionally biased region" description="Polar residues" evidence="2">
    <location>
        <begin position="319"/>
        <end position="329"/>
    </location>
</feature>
<dbReference type="AlphaFoldDB" id="A0A4U7KRH3"/>
<keyword evidence="5" id="KW-1185">Reference proteome</keyword>
<comment type="caution">
    <text evidence="4">The sequence shown here is derived from an EMBL/GenBank/DDBJ whole genome shotgun (WGS) entry which is preliminary data.</text>
</comment>
<evidence type="ECO:0000256" key="2">
    <source>
        <dbReference type="SAM" id="MobiDB-lite"/>
    </source>
</evidence>
<dbReference type="SUPFAM" id="SSF56019">
    <property type="entry name" value="The spindle assembly checkpoint protein mad2"/>
    <property type="match status" value="1"/>
</dbReference>
<dbReference type="InterPro" id="IPR036570">
    <property type="entry name" value="HORMA_dom_sf"/>
</dbReference>
<feature type="compositionally biased region" description="Basic and acidic residues" evidence="2">
    <location>
        <begin position="1"/>
        <end position="13"/>
    </location>
</feature>
<feature type="region of interest" description="Disordered" evidence="2">
    <location>
        <begin position="302"/>
        <end position="333"/>
    </location>
</feature>
<dbReference type="Gene3D" id="3.30.900.10">
    <property type="entry name" value="HORMA domain"/>
    <property type="match status" value="1"/>
</dbReference>